<organism evidence="2 3">
    <name type="scientific">Tubulinosema ratisbonensis</name>
    <dbReference type="NCBI Taxonomy" id="291195"/>
    <lineage>
        <taxon>Eukaryota</taxon>
        <taxon>Fungi</taxon>
        <taxon>Fungi incertae sedis</taxon>
        <taxon>Microsporidia</taxon>
        <taxon>Tubulinosematoidea</taxon>
        <taxon>Tubulinosematidae</taxon>
        <taxon>Tubulinosema</taxon>
    </lineage>
</organism>
<name>A0A437APQ0_9MICR</name>
<evidence type="ECO:0000256" key="1">
    <source>
        <dbReference type="SAM" id="SignalP"/>
    </source>
</evidence>
<comment type="caution">
    <text evidence="2">The sequence shown here is derived from an EMBL/GenBank/DDBJ whole genome shotgun (WGS) entry which is preliminary data.</text>
</comment>
<proteinExistence type="predicted"/>
<accession>A0A437APQ0</accession>
<dbReference type="Proteomes" id="UP000282876">
    <property type="component" value="Unassembled WGS sequence"/>
</dbReference>
<dbReference type="VEuPathDB" id="MicrosporidiaDB:TUBRATIS_004840"/>
<protein>
    <submittedName>
        <fullName evidence="2">Uncharacterized protein</fullName>
    </submittedName>
</protein>
<reference evidence="2 3" key="1">
    <citation type="submission" date="2018-10" db="EMBL/GenBank/DDBJ databases">
        <title>Draft genome sequence of the microsporidian Tubulinosema ratisbonensis.</title>
        <authorList>
            <person name="Polonais V."/>
            <person name="Peyretaillade E."/>
            <person name="Niehus S."/>
            <person name="Wawrzyniak I."/>
            <person name="Franchet A."/>
            <person name="Gaspin C."/>
            <person name="Reichstadt M."/>
            <person name="Belser C."/>
            <person name="Labadie K."/>
            <person name="Delbac F."/>
            <person name="Ferrandon D."/>
        </authorList>
    </citation>
    <scope>NUCLEOTIDE SEQUENCE [LARGE SCALE GENOMIC DNA]</scope>
    <source>
        <strain evidence="2 3">Franzen</strain>
    </source>
</reference>
<feature type="signal peptide" evidence="1">
    <location>
        <begin position="1"/>
        <end position="17"/>
    </location>
</feature>
<evidence type="ECO:0000313" key="3">
    <source>
        <dbReference type="Proteomes" id="UP000282876"/>
    </source>
</evidence>
<keyword evidence="3" id="KW-1185">Reference proteome</keyword>
<dbReference type="AlphaFoldDB" id="A0A437APQ0"/>
<sequence>MIFLKLLLVECVSYGLFRRNFSPGYQSPNSKQFSLHDERTTVAPGEVLYTKPVPILQNFRLFDEHNSDSEIYTPATYNV</sequence>
<evidence type="ECO:0000313" key="2">
    <source>
        <dbReference type="EMBL" id="RVD92993.1"/>
    </source>
</evidence>
<gene>
    <name evidence="2" type="ORF">TUBRATIS_004840</name>
</gene>
<dbReference type="EMBL" id="RCSS01000107">
    <property type="protein sequence ID" value="RVD92993.1"/>
    <property type="molecule type" value="Genomic_DNA"/>
</dbReference>
<dbReference type="OrthoDB" id="2187388at2759"/>
<feature type="chain" id="PRO_5019182595" evidence="1">
    <location>
        <begin position="18"/>
        <end position="79"/>
    </location>
</feature>
<keyword evidence="1" id="KW-0732">Signal</keyword>